<dbReference type="Proteomes" id="UP000886595">
    <property type="component" value="Unassembled WGS sequence"/>
</dbReference>
<feature type="compositionally biased region" description="Basic and acidic residues" evidence="1">
    <location>
        <begin position="450"/>
        <end position="499"/>
    </location>
</feature>
<feature type="compositionally biased region" description="Acidic residues" evidence="1">
    <location>
        <begin position="500"/>
        <end position="524"/>
    </location>
</feature>
<feature type="region of interest" description="Disordered" evidence="1">
    <location>
        <begin position="450"/>
        <end position="619"/>
    </location>
</feature>
<feature type="region of interest" description="Disordered" evidence="1">
    <location>
        <begin position="1"/>
        <end position="161"/>
    </location>
</feature>
<feature type="compositionally biased region" description="Basic and acidic residues" evidence="1">
    <location>
        <begin position="31"/>
        <end position="45"/>
    </location>
</feature>
<comment type="caution">
    <text evidence="3">The sequence shown here is derived from an EMBL/GenBank/DDBJ whole genome shotgun (WGS) entry which is preliminary data.</text>
</comment>
<gene>
    <name evidence="3" type="ORF">Bca52824_032748</name>
</gene>
<feature type="compositionally biased region" description="Polar residues" evidence="1">
    <location>
        <begin position="113"/>
        <end position="126"/>
    </location>
</feature>
<dbReference type="Pfam" id="PF03384">
    <property type="entry name" value="DUF287"/>
    <property type="match status" value="1"/>
</dbReference>
<name>A0A8X7V6L1_BRACI</name>
<evidence type="ECO:0000313" key="3">
    <source>
        <dbReference type="EMBL" id="KAG2304097.1"/>
    </source>
</evidence>
<accession>A0A8X7V6L1</accession>
<dbReference type="EMBL" id="JAAMPC010000007">
    <property type="protein sequence ID" value="KAG2304097.1"/>
    <property type="molecule type" value="Genomic_DNA"/>
</dbReference>
<feature type="compositionally biased region" description="Basic and acidic residues" evidence="1">
    <location>
        <begin position="565"/>
        <end position="594"/>
    </location>
</feature>
<evidence type="ECO:0000256" key="1">
    <source>
        <dbReference type="SAM" id="MobiDB-lite"/>
    </source>
</evidence>
<proteinExistence type="predicted"/>
<feature type="domain" description="DUF287" evidence="2">
    <location>
        <begin position="309"/>
        <end position="368"/>
    </location>
</feature>
<sequence>MSPKTRLTVKKNQEDAPEKKKNKTVARKKRATGEKKKKDSARDSGVDGGSDPTKRARNTTSPPEHQRNPSPAPSAEFPSQADSEGTPRPVNLSLPQKSPTQAPSEADNPLQPPITSLSVLGSSTKSPLHREDDHNEEIGPNNRDSKEPEAAIDNNTQRTVGEENMAVEPMRPVGFFFKPSEYGTVCKLSSRVTEADVLEKLLKMKADGSDERLKMVVLYFLTRVIRGKSKNGYFIEPFILQAWTFPGFIIPLEILTFECIPVLRERFRDPVPNCLVDCPRMCKWKFKRTGTTGFPLEDIYEGLGNTKVISSVLEPQGGELDLLYEIMDEGTVEDVELIHDSDKPDIVVDGWNRILVEPEGKIFWEDLFDMDVRTRPTTQQQSKPHGIFEGQEEERVYEEPEAGGEAGRESVKELELRLNKRMEDGFALRDEAICLLAKRSFQFGEYVTEAEKDGDKEVEKDGEKEVEKDGEKEGEDKGDKDGEKQVEEEAENDGEKEAEKDDAEGEEDVEKEAYEVADNEDEEGQKEGETEADKEGEKAEKEGETESDKMMEEDSPYTLEVMVEAAEKLEKEADEKAAAEKATDEEAASDKEKIGDEEETRPKRTHKPSRPLRSLYQPN</sequence>
<dbReference type="InterPro" id="IPR005048">
    <property type="entry name" value="DUF287"/>
</dbReference>
<organism evidence="3 4">
    <name type="scientific">Brassica carinata</name>
    <name type="common">Ethiopian mustard</name>
    <name type="synonym">Abyssinian cabbage</name>
    <dbReference type="NCBI Taxonomy" id="52824"/>
    <lineage>
        <taxon>Eukaryota</taxon>
        <taxon>Viridiplantae</taxon>
        <taxon>Streptophyta</taxon>
        <taxon>Embryophyta</taxon>
        <taxon>Tracheophyta</taxon>
        <taxon>Spermatophyta</taxon>
        <taxon>Magnoliopsida</taxon>
        <taxon>eudicotyledons</taxon>
        <taxon>Gunneridae</taxon>
        <taxon>Pentapetalae</taxon>
        <taxon>rosids</taxon>
        <taxon>malvids</taxon>
        <taxon>Brassicales</taxon>
        <taxon>Brassicaceae</taxon>
        <taxon>Brassiceae</taxon>
        <taxon>Brassica</taxon>
    </lineage>
</organism>
<evidence type="ECO:0000259" key="2">
    <source>
        <dbReference type="Pfam" id="PF03384"/>
    </source>
</evidence>
<dbReference type="AlphaFoldDB" id="A0A8X7V6L1"/>
<feature type="compositionally biased region" description="Basic residues" evidence="1">
    <location>
        <begin position="20"/>
        <end position="30"/>
    </location>
</feature>
<evidence type="ECO:0000313" key="4">
    <source>
        <dbReference type="Proteomes" id="UP000886595"/>
    </source>
</evidence>
<keyword evidence="4" id="KW-1185">Reference proteome</keyword>
<protein>
    <recommendedName>
        <fullName evidence="2">DUF287 domain-containing protein</fullName>
    </recommendedName>
</protein>
<reference evidence="3 4" key="1">
    <citation type="submission" date="2020-02" db="EMBL/GenBank/DDBJ databases">
        <authorList>
            <person name="Ma Q."/>
            <person name="Huang Y."/>
            <person name="Song X."/>
            <person name="Pei D."/>
        </authorList>
    </citation>
    <scope>NUCLEOTIDE SEQUENCE [LARGE SCALE GENOMIC DNA]</scope>
    <source>
        <strain evidence="3">Sxm20200214</strain>
        <tissue evidence="3">Leaf</tissue>
    </source>
</reference>
<feature type="compositionally biased region" description="Basic and acidic residues" evidence="1">
    <location>
        <begin position="128"/>
        <end position="149"/>
    </location>
</feature>
<feature type="region of interest" description="Disordered" evidence="1">
    <location>
        <begin position="375"/>
        <end position="410"/>
    </location>
</feature>
<feature type="compositionally biased region" description="Polar residues" evidence="1">
    <location>
        <begin position="93"/>
        <end position="103"/>
    </location>
</feature>
<feature type="compositionally biased region" description="Basic and acidic residues" evidence="1">
    <location>
        <begin position="525"/>
        <end position="552"/>
    </location>
</feature>